<keyword evidence="2" id="KW-1185">Reference proteome</keyword>
<protein>
    <submittedName>
        <fullName evidence="1">Uncharacterized protein</fullName>
    </submittedName>
</protein>
<evidence type="ECO:0000313" key="2">
    <source>
        <dbReference type="Proteomes" id="UP000007519"/>
    </source>
</evidence>
<gene>
    <name evidence="1" type="ordered locus">SGRA_4035</name>
</gene>
<evidence type="ECO:0000313" key="1">
    <source>
        <dbReference type="EMBL" id="AFC26750.1"/>
    </source>
</evidence>
<reference evidence="1 2" key="1">
    <citation type="journal article" date="2012" name="Stand. Genomic Sci.">
        <title>Complete genome sequencing and analysis of Saprospira grandis str. Lewin, a predatory marine bacterium.</title>
        <authorList>
            <person name="Saw J.H."/>
            <person name="Yuryev A."/>
            <person name="Kanbe M."/>
            <person name="Hou S."/>
            <person name="Young A.G."/>
            <person name="Aizawa S."/>
            <person name="Alam M."/>
        </authorList>
    </citation>
    <scope>NUCLEOTIDE SEQUENCE [LARGE SCALE GENOMIC DNA]</scope>
    <source>
        <strain evidence="1 2">Lewin</strain>
    </source>
</reference>
<dbReference type="EMBL" id="CP002831">
    <property type="protein sequence ID" value="AFC26750.1"/>
    <property type="molecule type" value="Genomic_DNA"/>
</dbReference>
<organism evidence="1 2">
    <name type="scientific">Saprospira grandis (strain Lewin)</name>
    <dbReference type="NCBI Taxonomy" id="984262"/>
    <lineage>
        <taxon>Bacteria</taxon>
        <taxon>Pseudomonadati</taxon>
        <taxon>Bacteroidota</taxon>
        <taxon>Saprospiria</taxon>
        <taxon>Saprospirales</taxon>
        <taxon>Saprospiraceae</taxon>
        <taxon>Saprospira</taxon>
    </lineage>
</organism>
<dbReference type="KEGG" id="sgn:SGRA_4035"/>
<name>H6L8M5_SAPGL</name>
<accession>H6L8M5</accession>
<sequence>MDYFFSSKYAEGLQWSIIFSENAAKGLQWTIFFQQMH</sequence>
<dbReference type="AlphaFoldDB" id="H6L8M5"/>
<proteinExistence type="predicted"/>
<dbReference type="Proteomes" id="UP000007519">
    <property type="component" value="Chromosome"/>
</dbReference>
<dbReference type="HOGENOM" id="CLU_3348510_0_0_10"/>